<dbReference type="RefSeq" id="WP_167011771.1">
    <property type="nucleotide sequence ID" value="NZ_VWXF01000001.1"/>
</dbReference>
<sequence>MTNKQAVFDFVAAHPGLTTGQISKALGLDRWVTLRAINQSYELGDIFGDEHHRYYAVMPAPDSNPVFRALQAQAENLESRCLWRRAATVWSEAFWSADSAALRQKAYKRQSVCCEMGKVGVTNTGYVAGAYCGVMELDW</sequence>
<dbReference type="Proteomes" id="UP001515683">
    <property type="component" value="Unassembled WGS sequence"/>
</dbReference>
<comment type="caution">
    <text evidence="1">The sequence shown here is derived from an EMBL/GenBank/DDBJ whole genome shotgun (WGS) entry which is preliminary data.</text>
</comment>
<protein>
    <recommendedName>
        <fullName evidence="3">PerC family transcriptional regulator</fullName>
    </recommendedName>
</protein>
<proteinExistence type="predicted"/>
<evidence type="ECO:0000313" key="2">
    <source>
        <dbReference type="Proteomes" id="UP001515683"/>
    </source>
</evidence>
<reference evidence="1 2" key="1">
    <citation type="journal article" date="2019" name="bioRxiv">
        <title>Bacteria contribute to plant secondary compound degradation in a generalist herbivore system.</title>
        <authorList>
            <person name="Francoeur C.B."/>
            <person name="Khadempour L."/>
            <person name="Moreira-Soto R.D."/>
            <person name="Gotting K."/>
            <person name="Book A.J."/>
            <person name="Pinto-Tomas A.A."/>
            <person name="Keefover-Ring K."/>
            <person name="Currie C.R."/>
        </authorList>
    </citation>
    <scope>NUCLEOTIDE SEQUENCE [LARGE SCALE GENOMIC DNA]</scope>
    <source>
        <strain evidence="1">Acro-835</strain>
    </source>
</reference>
<evidence type="ECO:0000313" key="1">
    <source>
        <dbReference type="EMBL" id="NIF20600.1"/>
    </source>
</evidence>
<keyword evidence="2" id="KW-1185">Reference proteome</keyword>
<gene>
    <name evidence="1" type="ORF">F3J40_03070</name>
</gene>
<organism evidence="1 2">
    <name type="scientific">Candidatus Pantoea multigeneris</name>
    <dbReference type="NCBI Taxonomy" id="2608357"/>
    <lineage>
        <taxon>Bacteria</taxon>
        <taxon>Pseudomonadati</taxon>
        <taxon>Pseudomonadota</taxon>
        <taxon>Gammaproteobacteria</taxon>
        <taxon>Enterobacterales</taxon>
        <taxon>Erwiniaceae</taxon>
        <taxon>Pantoea</taxon>
    </lineage>
</organism>
<evidence type="ECO:0008006" key="3">
    <source>
        <dbReference type="Google" id="ProtNLM"/>
    </source>
</evidence>
<dbReference type="EMBL" id="VWXF01000001">
    <property type="protein sequence ID" value="NIF20600.1"/>
    <property type="molecule type" value="Genomic_DNA"/>
</dbReference>
<name>A0ABX0R5C2_9GAMM</name>
<accession>A0ABX0R5C2</accession>